<dbReference type="InterPro" id="IPR006500">
    <property type="entry name" value="Helicase_put_C_phage/plasmid"/>
</dbReference>
<dbReference type="Pfam" id="PF03288">
    <property type="entry name" value="Pox_D5"/>
    <property type="match status" value="1"/>
</dbReference>
<proteinExistence type="predicted"/>
<keyword evidence="4" id="KW-0067">ATP-binding</keyword>
<gene>
    <name evidence="6" type="ORF">FD28_GL002519</name>
</gene>
<dbReference type="Pfam" id="PF19263">
    <property type="entry name" value="DUF5906"/>
    <property type="match status" value="1"/>
</dbReference>
<dbReference type="InterPro" id="IPR045455">
    <property type="entry name" value="NrS-1_pol-like_helicase"/>
</dbReference>
<name>A0A0R1UQS9_9LACO</name>
<comment type="caution">
    <text evidence="6">The sequence shown here is derived from an EMBL/GenBank/DDBJ whole genome shotgun (WGS) entry which is preliminary data.</text>
</comment>
<keyword evidence="7" id="KW-1185">Reference proteome</keyword>
<dbReference type="EMBL" id="AZFS01000046">
    <property type="protein sequence ID" value="KRL95549.1"/>
    <property type="molecule type" value="Genomic_DNA"/>
</dbReference>
<evidence type="ECO:0000313" key="6">
    <source>
        <dbReference type="EMBL" id="KRL95549.1"/>
    </source>
</evidence>
<dbReference type="GO" id="GO:0016787">
    <property type="term" value="F:hydrolase activity"/>
    <property type="evidence" value="ECO:0007669"/>
    <property type="project" value="UniProtKB-KW"/>
</dbReference>
<evidence type="ECO:0000256" key="2">
    <source>
        <dbReference type="ARBA" id="ARBA00022801"/>
    </source>
</evidence>
<dbReference type="PATRIC" id="fig|1423753.3.peg.2643"/>
<dbReference type="STRING" id="1423753.FD28_GL002519"/>
<dbReference type="InterPro" id="IPR004968">
    <property type="entry name" value="DNA_primase/NTPase_C"/>
</dbReference>
<sequence>MYERIPEELKSLKQWGLYKLKWQPEKDKYAKYPVNPYNGGDGKSNDPSTWSDFETALQAKDDYGMDGLGFYFRPPYVGIDVDHLDQDLERWQSGDVDDNEVQHFLTITKSYAETSVSGTGIHIIVKGKIPGDRRRKGNVEMYTSGRFFAMTGNQLGQYGEISEPEPKLMKLLYDRYLKPTNVVAMPGNQLPQLNDLSETEVISRAESSRTGQRFKLLMEGGWEQFYTSQSEADLAFANDLAFWTGRDFTKMDSIFRQSSLMRPKWDEKHGKTTYGVATLNKAINETRDVFNRGKAPLKYNFEFANQAEKKKDTPPRSWDDTGNADRFMDRYGELVKYSFTDKTWIVYNGSYWSVDDTGQVHSLVDGVVDDMKNEKLVVPPNSNLSVDDAEEKFQKHIKKARSNAGKKAMIDELKHRIPVLHGEFDSDKTLLNVANGYVDLSSGILKEHDIKKLFSRQAAVEYTDTIDAPEWTQFLNQIFNNDSELIDYVQKAVGYSLTGSTKEQVMFILYGNGRNGKSIFIDTIADTLGNYARSMQADSIMVKNNSSAANSDIARLEGARLVTSSEPNDGLRLDEGLVKQLTGGDTVTARYLYGKEFEFKPEFKLWLATNHKPIIRGTDDGIWRRLMLIPFAVKIPDNRVDKDLKYKLQREEVGILNWAVEGALKWQREGLKPPESVVQASQSYRNEMDVTAEFMEECCTVAKHEMARAGQLYQRYRQWAIDNSQYQMNSTKFGKEMAGKFTKKRDSQGVYYVGLSLKTYVKPFEMVTNHPKK</sequence>
<dbReference type="Pfam" id="PF08706">
    <property type="entry name" value="D5_N"/>
    <property type="match status" value="1"/>
</dbReference>
<accession>A0A0R1UQS9</accession>
<dbReference type="SUPFAM" id="SSF52540">
    <property type="entry name" value="P-loop containing nucleoside triphosphate hydrolases"/>
    <property type="match status" value="1"/>
</dbReference>
<dbReference type="Gene3D" id="3.40.50.300">
    <property type="entry name" value="P-loop containing nucleotide triphosphate hydrolases"/>
    <property type="match status" value="1"/>
</dbReference>
<evidence type="ECO:0000256" key="4">
    <source>
        <dbReference type="ARBA" id="ARBA00022840"/>
    </source>
</evidence>
<dbReference type="Proteomes" id="UP000051580">
    <property type="component" value="Unassembled WGS sequence"/>
</dbReference>
<dbReference type="InterPro" id="IPR014818">
    <property type="entry name" value="Phage/plasmid_primase_P4_C"/>
</dbReference>
<dbReference type="NCBIfam" id="TIGR01613">
    <property type="entry name" value="primase_Cterm"/>
    <property type="match status" value="1"/>
</dbReference>
<dbReference type="GO" id="GO:0005524">
    <property type="term" value="F:ATP binding"/>
    <property type="evidence" value="ECO:0007669"/>
    <property type="project" value="UniProtKB-KW"/>
</dbReference>
<dbReference type="InterPro" id="IPR051620">
    <property type="entry name" value="ORF904-like_C"/>
</dbReference>
<keyword evidence="1" id="KW-0547">Nucleotide-binding</keyword>
<feature type="domain" description="SF3 helicase" evidence="5">
    <location>
        <begin position="484"/>
        <end position="644"/>
    </location>
</feature>
<protein>
    <submittedName>
        <fullName evidence="6">Primase</fullName>
    </submittedName>
</protein>
<dbReference type="AlphaFoldDB" id="A0A0R1UQS9"/>
<dbReference type="OrthoDB" id="9763644at2"/>
<reference evidence="6 7" key="1">
    <citation type="journal article" date="2015" name="Genome Announc.">
        <title>Expanding the biotechnology potential of lactobacilli through comparative genomics of 213 strains and associated genera.</title>
        <authorList>
            <person name="Sun Z."/>
            <person name="Harris H.M."/>
            <person name="McCann A."/>
            <person name="Guo C."/>
            <person name="Argimon S."/>
            <person name="Zhang W."/>
            <person name="Yang X."/>
            <person name="Jeffery I.B."/>
            <person name="Cooney J.C."/>
            <person name="Kagawa T.F."/>
            <person name="Liu W."/>
            <person name="Song Y."/>
            <person name="Salvetti E."/>
            <person name="Wrobel A."/>
            <person name="Rasinkangas P."/>
            <person name="Parkhill J."/>
            <person name="Rea M.C."/>
            <person name="O'Sullivan O."/>
            <person name="Ritari J."/>
            <person name="Douillard F.P."/>
            <person name="Paul Ross R."/>
            <person name="Yang R."/>
            <person name="Briner A.E."/>
            <person name="Felis G.E."/>
            <person name="de Vos W.M."/>
            <person name="Barrangou R."/>
            <person name="Klaenhammer T.R."/>
            <person name="Caufield P.W."/>
            <person name="Cui Y."/>
            <person name="Zhang H."/>
            <person name="O'Toole P.W."/>
        </authorList>
    </citation>
    <scope>NUCLEOTIDE SEQUENCE [LARGE SCALE GENOMIC DNA]</scope>
    <source>
        <strain evidence="6 7">DSM 16381</strain>
    </source>
</reference>
<dbReference type="SMART" id="SM00885">
    <property type="entry name" value="D5_N"/>
    <property type="match status" value="1"/>
</dbReference>
<dbReference type="Pfam" id="PF22763">
    <property type="entry name" value="NrS1-1_pol-like_HBD"/>
    <property type="match status" value="1"/>
</dbReference>
<keyword evidence="2" id="KW-0378">Hydrolase</keyword>
<organism evidence="6 7">
    <name type="scientific">Levilactobacillus hammesii DSM 16381</name>
    <dbReference type="NCBI Taxonomy" id="1423753"/>
    <lineage>
        <taxon>Bacteria</taxon>
        <taxon>Bacillati</taxon>
        <taxon>Bacillota</taxon>
        <taxon>Bacilli</taxon>
        <taxon>Lactobacillales</taxon>
        <taxon>Lactobacillaceae</taxon>
        <taxon>Levilactobacillus</taxon>
    </lineage>
</organism>
<dbReference type="PANTHER" id="PTHR35372">
    <property type="entry name" value="ATP BINDING PROTEIN-RELATED"/>
    <property type="match status" value="1"/>
</dbReference>
<evidence type="ECO:0000256" key="3">
    <source>
        <dbReference type="ARBA" id="ARBA00022806"/>
    </source>
</evidence>
<dbReference type="RefSeq" id="WP_057733321.1">
    <property type="nucleotide sequence ID" value="NZ_AZFS01000046.1"/>
</dbReference>
<dbReference type="GO" id="GO:0004386">
    <property type="term" value="F:helicase activity"/>
    <property type="evidence" value="ECO:0007669"/>
    <property type="project" value="UniProtKB-KW"/>
</dbReference>
<keyword evidence="3" id="KW-0347">Helicase</keyword>
<dbReference type="PANTHER" id="PTHR35372:SF2">
    <property type="entry name" value="SF3 HELICASE DOMAIN-CONTAINING PROTEIN"/>
    <property type="match status" value="1"/>
</dbReference>
<dbReference type="PROSITE" id="PS51206">
    <property type="entry name" value="SF3_HELICASE_1"/>
    <property type="match status" value="1"/>
</dbReference>
<evidence type="ECO:0000256" key="1">
    <source>
        <dbReference type="ARBA" id="ARBA00022741"/>
    </source>
</evidence>
<evidence type="ECO:0000259" key="5">
    <source>
        <dbReference type="PROSITE" id="PS51206"/>
    </source>
</evidence>
<evidence type="ECO:0000313" key="7">
    <source>
        <dbReference type="Proteomes" id="UP000051580"/>
    </source>
</evidence>
<dbReference type="InterPro" id="IPR027417">
    <property type="entry name" value="P-loop_NTPase"/>
</dbReference>
<dbReference type="InterPro" id="IPR054468">
    <property type="entry name" value="NrSPol-like_HBD"/>
</dbReference>
<dbReference type="InterPro" id="IPR014015">
    <property type="entry name" value="Helicase_SF3_DNA-vir"/>
</dbReference>